<proteinExistence type="predicted"/>
<dbReference type="EMBL" id="CP011097">
    <property type="protein sequence ID" value="AJZ76592.1"/>
    <property type="molecule type" value="Genomic_DNA"/>
</dbReference>
<organism evidence="1 2">
    <name type="scientific">Candidatus Nitrosotenuis cloacae</name>
    <dbReference type="NCBI Taxonomy" id="1603555"/>
    <lineage>
        <taxon>Archaea</taxon>
        <taxon>Nitrososphaerota</taxon>
        <taxon>Candidatus Nitrosotenuis</taxon>
    </lineage>
</organism>
<name>A0A3G1B373_9ARCH</name>
<protein>
    <submittedName>
        <fullName evidence="1">Uncharacterized protein</fullName>
    </submittedName>
</protein>
<keyword evidence="2" id="KW-1185">Reference proteome</keyword>
<accession>A0A3G1B373</accession>
<dbReference type="AlphaFoldDB" id="A0A3G1B373"/>
<reference evidence="1 2" key="1">
    <citation type="journal article" date="2016" name="Sci. Rep.">
        <title>A novel ammonia-oxidizing archaeon from wastewater treatment plant: Its enrichment, physiological and genomic characteristics.</title>
        <authorList>
            <person name="Li Y."/>
            <person name="Ding K."/>
            <person name="Wen X."/>
            <person name="Zhang B."/>
            <person name="Shen B."/>
            <person name="Yang Y."/>
        </authorList>
    </citation>
    <scope>NUCLEOTIDE SEQUENCE [LARGE SCALE GENOMIC DNA]</scope>
    <source>
        <strain evidence="1 2">SAT1</strain>
    </source>
</reference>
<evidence type="ECO:0000313" key="1">
    <source>
        <dbReference type="EMBL" id="AJZ76592.1"/>
    </source>
</evidence>
<sequence>MISALILFQNFNSCPARQFSIIDEIIQYEQSLDYSTCVSLAEKIQTLNAECPSNLETIQCG</sequence>
<dbReference type="Proteomes" id="UP000266745">
    <property type="component" value="Chromosome"/>
</dbReference>
<evidence type="ECO:0000313" key="2">
    <source>
        <dbReference type="Proteomes" id="UP000266745"/>
    </source>
</evidence>
<dbReference type="STRING" id="1603555.SU86_002910"/>
<dbReference type="KEGG" id="tah:SU86_002910"/>
<gene>
    <name evidence="1" type="ORF">SU86_002910</name>
</gene>